<dbReference type="EMBL" id="AAYA01000017">
    <property type="protein sequence ID" value="EBA06311.1"/>
    <property type="molecule type" value="Genomic_DNA"/>
</dbReference>
<evidence type="ECO:0000256" key="4">
    <source>
        <dbReference type="ARBA" id="ARBA00023163"/>
    </source>
</evidence>
<dbReference type="Gene3D" id="1.10.10.10">
    <property type="entry name" value="Winged helix-like DNA-binding domain superfamily/Winged helix DNA-binding domain"/>
    <property type="match status" value="1"/>
</dbReference>
<dbReference type="Gene3D" id="3.40.190.10">
    <property type="entry name" value="Periplasmic binding protein-like II"/>
    <property type="match status" value="2"/>
</dbReference>
<dbReference type="PANTHER" id="PTHR30537:SF74">
    <property type="entry name" value="HTH-TYPE TRANSCRIPTIONAL REGULATOR TRPI"/>
    <property type="match status" value="1"/>
</dbReference>
<name>A3K9D9_SAGS3</name>
<accession>A3K9D9</accession>
<dbReference type="PANTHER" id="PTHR30537">
    <property type="entry name" value="HTH-TYPE TRANSCRIPTIONAL REGULATOR"/>
    <property type="match status" value="1"/>
</dbReference>
<dbReference type="GO" id="GO:0003700">
    <property type="term" value="F:DNA-binding transcription factor activity"/>
    <property type="evidence" value="ECO:0007669"/>
    <property type="project" value="InterPro"/>
</dbReference>
<evidence type="ECO:0000256" key="3">
    <source>
        <dbReference type="ARBA" id="ARBA00023125"/>
    </source>
</evidence>
<proteinExistence type="inferred from homology"/>
<gene>
    <name evidence="6" type="ORF">SSE37_15551</name>
</gene>
<evidence type="ECO:0000256" key="2">
    <source>
        <dbReference type="ARBA" id="ARBA00023015"/>
    </source>
</evidence>
<evidence type="ECO:0000313" key="7">
    <source>
        <dbReference type="Proteomes" id="UP000005713"/>
    </source>
</evidence>
<comment type="caution">
    <text evidence="6">The sequence shown here is derived from an EMBL/GenBank/DDBJ whole genome shotgun (WGS) entry which is preliminary data.</text>
</comment>
<protein>
    <submittedName>
        <fullName evidence="6">Transcriptional Regulator, LysR family protein</fullName>
    </submittedName>
</protein>
<dbReference type="PROSITE" id="PS50931">
    <property type="entry name" value="HTH_LYSR"/>
    <property type="match status" value="1"/>
</dbReference>
<comment type="similarity">
    <text evidence="1">Belongs to the LysR transcriptional regulatory family.</text>
</comment>
<keyword evidence="4" id="KW-0804">Transcription</keyword>
<keyword evidence="3" id="KW-0238">DNA-binding</keyword>
<dbReference type="SUPFAM" id="SSF46785">
    <property type="entry name" value="Winged helix' DNA-binding domain"/>
    <property type="match status" value="1"/>
</dbReference>
<dbReference type="InterPro" id="IPR036388">
    <property type="entry name" value="WH-like_DNA-bd_sf"/>
</dbReference>
<evidence type="ECO:0000256" key="1">
    <source>
        <dbReference type="ARBA" id="ARBA00009437"/>
    </source>
</evidence>
<sequence length="300" mass="32195">MSRSLPPLNALRAFEAAGRHGSFSSAAAELGVSHSSISRHVRGLELRLGVNLFRTVAGGVELSPEGRAYLGQVSPAFDVLADATETLTGRAPGVITINCEPTFAMHWLIPRLGTFLAAFPNVEPRITASYTLANLTAFEADVAIRSVVRTVPDVPAALVSNAPMYPFARPEICAGVTEPSDLLRLPRLQDRRGNPWYDWFNAAGVDADGLEAPDWRMRADVALPAAVAGQGVMLVSADLAEVHVARGDLARAWDVPLWGGCYMALVEPQAARRRAVRDFRDWVTAEGAPWQSPEGPGYGG</sequence>
<dbReference type="RefSeq" id="WP_005862952.1">
    <property type="nucleotide sequence ID" value="NZ_AAYA01000017.1"/>
</dbReference>
<keyword evidence="7" id="KW-1185">Reference proteome</keyword>
<feature type="domain" description="HTH lysR-type" evidence="5">
    <location>
        <begin position="6"/>
        <end position="63"/>
    </location>
</feature>
<keyword evidence="2" id="KW-0805">Transcription regulation</keyword>
<organism evidence="6 7">
    <name type="scientific">Sagittula stellata (strain ATCC 700073 / DSM 11524 / E-37)</name>
    <dbReference type="NCBI Taxonomy" id="388399"/>
    <lineage>
        <taxon>Bacteria</taxon>
        <taxon>Pseudomonadati</taxon>
        <taxon>Pseudomonadota</taxon>
        <taxon>Alphaproteobacteria</taxon>
        <taxon>Rhodobacterales</taxon>
        <taxon>Roseobacteraceae</taxon>
        <taxon>Sagittula</taxon>
    </lineage>
</organism>
<evidence type="ECO:0000259" key="5">
    <source>
        <dbReference type="PROSITE" id="PS50931"/>
    </source>
</evidence>
<reference evidence="6 7" key="1">
    <citation type="submission" date="2006-06" db="EMBL/GenBank/DDBJ databases">
        <authorList>
            <person name="Moran M.A."/>
            <person name="Ferriera S."/>
            <person name="Johnson J."/>
            <person name="Kravitz S."/>
            <person name="Beeson K."/>
            <person name="Sutton G."/>
            <person name="Rogers Y.-H."/>
            <person name="Friedman R."/>
            <person name="Frazier M."/>
            <person name="Venter J.C."/>
        </authorList>
    </citation>
    <scope>NUCLEOTIDE SEQUENCE [LARGE SCALE GENOMIC DNA]</scope>
    <source>
        <strain evidence="6 7">E-37</strain>
    </source>
</reference>
<dbReference type="SUPFAM" id="SSF53850">
    <property type="entry name" value="Periplasmic binding protein-like II"/>
    <property type="match status" value="1"/>
</dbReference>
<dbReference type="GO" id="GO:0043565">
    <property type="term" value="F:sequence-specific DNA binding"/>
    <property type="evidence" value="ECO:0007669"/>
    <property type="project" value="TreeGrafter"/>
</dbReference>
<dbReference type="AlphaFoldDB" id="A3K9D9"/>
<dbReference type="eggNOG" id="COG0583">
    <property type="taxonomic scope" value="Bacteria"/>
</dbReference>
<dbReference type="InterPro" id="IPR058163">
    <property type="entry name" value="LysR-type_TF_proteobact-type"/>
</dbReference>
<dbReference type="InterPro" id="IPR000847">
    <property type="entry name" value="LysR_HTH_N"/>
</dbReference>
<dbReference type="Pfam" id="PF00126">
    <property type="entry name" value="HTH_1"/>
    <property type="match status" value="1"/>
</dbReference>
<dbReference type="GO" id="GO:0006351">
    <property type="term" value="P:DNA-templated transcription"/>
    <property type="evidence" value="ECO:0007669"/>
    <property type="project" value="TreeGrafter"/>
</dbReference>
<dbReference type="Pfam" id="PF03466">
    <property type="entry name" value="LysR_substrate"/>
    <property type="match status" value="1"/>
</dbReference>
<dbReference type="InterPro" id="IPR036390">
    <property type="entry name" value="WH_DNA-bd_sf"/>
</dbReference>
<dbReference type="InterPro" id="IPR005119">
    <property type="entry name" value="LysR_subst-bd"/>
</dbReference>
<evidence type="ECO:0000313" key="6">
    <source>
        <dbReference type="EMBL" id="EBA06311.1"/>
    </source>
</evidence>
<dbReference type="Proteomes" id="UP000005713">
    <property type="component" value="Unassembled WGS sequence"/>
</dbReference>